<sequence>MCRGRVEHGIISAQSDCVAVHICSGVRRCEDVMELIQAYDYMCRSDGSGFQQPAGQVSLAVSLTGDSARRGSPAKHGIKQTKSAAHAQPVRAPCATVPPLCGARVGLV</sequence>
<organism evidence="1">
    <name type="scientific">Papilio xuthus</name>
    <name type="common">Asian swallowtail butterfly</name>
    <dbReference type="NCBI Taxonomy" id="66420"/>
    <lineage>
        <taxon>Eukaryota</taxon>
        <taxon>Metazoa</taxon>
        <taxon>Ecdysozoa</taxon>
        <taxon>Arthropoda</taxon>
        <taxon>Hexapoda</taxon>
        <taxon>Insecta</taxon>
        <taxon>Pterygota</taxon>
        <taxon>Neoptera</taxon>
        <taxon>Endopterygota</taxon>
        <taxon>Lepidoptera</taxon>
        <taxon>Glossata</taxon>
        <taxon>Ditrysia</taxon>
        <taxon>Papilionoidea</taxon>
        <taxon>Papilionidae</taxon>
        <taxon>Papilioninae</taxon>
        <taxon>Papilio</taxon>
    </lineage>
</organism>
<protein>
    <submittedName>
        <fullName evidence="1">Uncharacterized protein LOC106126349 isoform X1</fullName>
    </submittedName>
</protein>
<accession>A0AAJ7EJ80</accession>
<proteinExistence type="predicted"/>
<evidence type="ECO:0000313" key="1">
    <source>
        <dbReference type="RefSeq" id="XP_013179419.1"/>
    </source>
</evidence>
<dbReference type="Proteomes" id="UP000694872">
    <property type="component" value="Unplaced"/>
</dbReference>
<dbReference type="RefSeq" id="XP_013179419.1">
    <property type="nucleotide sequence ID" value="XM_013323965.1"/>
</dbReference>
<dbReference type="KEGG" id="pxu:106126349"/>
<gene>
    <name evidence="1" type="primary">LOC106126349</name>
</gene>
<name>A0AAJ7EJ80_PAPXU</name>
<dbReference type="GeneID" id="106126349"/>
<dbReference type="AlphaFoldDB" id="A0AAJ7EJ80"/>
<reference evidence="1" key="1">
    <citation type="submission" date="2025-08" db="UniProtKB">
        <authorList>
            <consortium name="RefSeq"/>
        </authorList>
    </citation>
    <scope>IDENTIFICATION</scope>
</reference>